<keyword evidence="16" id="KW-1185">Reference proteome</keyword>
<dbReference type="InterPro" id="IPR036890">
    <property type="entry name" value="HATPase_C_sf"/>
</dbReference>
<evidence type="ECO:0000313" key="15">
    <source>
        <dbReference type="EMBL" id="KGR88968.1"/>
    </source>
</evidence>
<comment type="caution">
    <text evidence="15">The sequence shown here is derived from an EMBL/GenBank/DDBJ whole genome shotgun (WGS) entry which is preliminary data.</text>
</comment>
<dbReference type="EC" id="2.7.13.3" evidence="3"/>
<evidence type="ECO:0000256" key="7">
    <source>
        <dbReference type="ARBA" id="ARBA00022741"/>
    </source>
</evidence>
<sequence>MGIKNTLSVYFLKWIINICFVGLLILLSNIMFVNWGISQQLFLPANAPINIAEKIKNEIVNKNTIDPGILPSELDYVIFQKKTGTLVKSNMSSRNIKKAKEAFLNNTNNKSNSFIQYDSQNEVILIHYNLKVQFKNAELRKAFPNPGISLTILSALIYFIYLISNIRKFSRIIIQENQKLIKVTNKIKKRDLNFEFPQVRFNEYKDVMEAMESLSEALVKSIQKEIQATNSKTEQINYLVHDIKIPLTVIKGNVELLETMVINEDIQESFNDILNSIKQIERYIQDVIDINLNNKKIDMIKDELFIFDFLKILEIEVKSLGANVVIEDDTEKGTKVLIDVRLLIRAINNIVLNGIERTPKDENVKITITQNQDSIQFIITDQGPGFSEDSLQKATELFYTENEGRTNNSHYGLGLTFTEKVIKQHNGSITLRNTAMNSGEVIVELPILKKA</sequence>
<dbReference type="SUPFAM" id="SSF55874">
    <property type="entry name" value="ATPase domain of HSP90 chaperone/DNA topoisomerase II/histidine kinase"/>
    <property type="match status" value="1"/>
</dbReference>
<feature type="domain" description="Histidine kinase" evidence="14">
    <location>
        <begin position="238"/>
        <end position="449"/>
    </location>
</feature>
<evidence type="ECO:0000256" key="1">
    <source>
        <dbReference type="ARBA" id="ARBA00000085"/>
    </source>
</evidence>
<dbReference type="InterPro" id="IPR003594">
    <property type="entry name" value="HATPase_dom"/>
</dbReference>
<dbReference type="PANTHER" id="PTHR45453">
    <property type="entry name" value="PHOSPHATE REGULON SENSOR PROTEIN PHOR"/>
    <property type="match status" value="1"/>
</dbReference>
<dbReference type="SMART" id="SM00388">
    <property type="entry name" value="HisKA"/>
    <property type="match status" value="1"/>
</dbReference>
<dbReference type="PRINTS" id="PR01780">
    <property type="entry name" value="LANTIREGPROT"/>
</dbReference>
<accession>A0A0A3J199</accession>
<evidence type="ECO:0000256" key="2">
    <source>
        <dbReference type="ARBA" id="ARBA00004651"/>
    </source>
</evidence>
<dbReference type="Pfam" id="PF00512">
    <property type="entry name" value="HisKA"/>
    <property type="match status" value="1"/>
</dbReference>
<reference evidence="15 16" key="1">
    <citation type="submission" date="2014-02" db="EMBL/GenBank/DDBJ databases">
        <title>Draft genome sequence of Lysinibacillus odysseyi NBRC 100172.</title>
        <authorList>
            <person name="Zhang F."/>
            <person name="Wang G."/>
            <person name="Zhang L."/>
        </authorList>
    </citation>
    <scope>NUCLEOTIDE SEQUENCE [LARGE SCALE GENOMIC DNA]</scope>
    <source>
        <strain evidence="15 16">NBRC 100172</strain>
    </source>
</reference>
<keyword evidence="12 13" id="KW-0472">Membrane</keyword>
<dbReference type="InterPro" id="IPR036097">
    <property type="entry name" value="HisK_dim/P_sf"/>
</dbReference>
<dbReference type="InterPro" id="IPR050351">
    <property type="entry name" value="BphY/WalK/GraS-like"/>
</dbReference>
<dbReference type="Gene3D" id="3.30.565.10">
    <property type="entry name" value="Histidine kinase-like ATPase, C-terminal domain"/>
    <property type="match status" value="1"/>
</dbReference>
<organism evidence="15 16">
    <name type="scientific">Lysinibacillus odysseyi 34hs-1 = NBRC 100172</name>
    <dbReference type="NCBI Taxonomy" id="1220589"/>
    <lineage>
        <taxon>Bacteria</taxon>
        <taxon>Bacillati</taxon>
        <taxon>Bacillota</taxon>
        <taxon>Bacilli</taxon>
        <taxon>Bacillales</taxon>
        <taxon>Bacillaceae</taxon>
        <taxon>Lysinibacillus</taxon>
    </lineage>
</organism>
<evidence type="ECO:0000256" key="4">
    <source>
        <dbReference type="ARBA" id="ARBA00022475"/>
    </source>
</evidence>
<keyword evidence="7" id="KW-0547">Nucleotide-binding</keyword>
<dbReference type="GO" id="GO:0005886">
    <property type="term" value="C:plasma membrane"/>
    <property type="evidence" value="ECO:0007669"/>
    <property type="project" value="UniProtKB-SubCell"/>
</dbReference>
<evidence type="ECO:0000259" key="14">
    <source>
        <dbReference type="PROSITE" id="PS50109"/>
    </source>
</evidence>
<evidence type="ECO:0000256" key="12">
    <source>
        <dbReference type="ARBA" id="ARBA00023136"/>
    </source>
</evidence>
<dbReference type="RefSeq" id="WP_036150265.1">
    <property type="nucleotide sequence ID" value="NZ_AVCX01000029.1"/>
</dbReference>
<dbReference type="AlphaFoldDB" id="A0A0A3J199"/>
<dbReference type="PANTHER" id="PTHR45453:SF2">
    <property type="entry name" value="HISTIDINE KINASE"/>
    <property type="match status" value="1"/>
</dbReference>
<dbReference type="STRING" id="1220589.CD32_00880"/>
<name>A0A0A3J199_9BACI</name>
<evidence type="ECO:0000256" key="9">
    <source>
        <dbReference type="ARBA" id="ARBA00022840"/>
    </source>
</evidence>
<evidence type="ECO:0000256" key="6">
    <source>
        <dbReference type="ARBA" id="ARBA00022692"/>
    </source>
</evidence>
<dbReference type="Gene3D" id="1.10.287.130">
    <property type="match status" value="1"/>
</dbReference>
<evidence type="ECO:0000256" key="11">
    <source>
        <dbReference type="ARBA" id="ARBA00023012"/>
    </source>
</evidence>
<keyword evidence="8" id="KW-0418">Kinase</keyword>
<keyword evidence="10 13" id="KW-1133">Transmembrane helix</keyword>
<evidence type="ECO:0000256" key="5">
    <source>
        <dbReference type="ARBA" id="ARBA00022679"/>
    </source>
</evidence>
<comment type="catalytic activity">
    <reaction evidence="1">
        <text>ATP + protein L-histidine = ADP + protein N-phospho-L-histidine.</text>
        <dbReference type="EC" id="2.7.13.3"/>
    </reaction>
</comment>
<dbReference type="SUPFAM" id="SSF47384">
    <property type="entry name" value="Homodimeric domain of signal transducing histidine kinase"/>
    <property type="match status" value="1"/>
</dbReference>
<evidence type="ECO:0000313" key="16">
    <source>
        <dbReference type="Proteomes" id="UP000030437"/>
    </source>
</evidence>
<keyword evidence="5" id="KW-0808">Transferase</keyword>
<dbReference type="Pfam" id="PF02518">
    <property type="entry name" value="HATPase_c"/>
    <property type="match status" value="1"/>
</dbReference>
<dbReference type="GO" id="GO:0016036">
    <property type="term" value="P:cellular response to phosphate starvation"/>
    <property type="evidence" value="ECO:0007669"/>
    <property type="project" value="TreeGrafter"/>
</dbReference>
<evidence type="ECO:0000256" key="3">
    <source>
        <dbReference type="ARBA" id="ARBA00012438"/>
    </source>
</evidence>
<dbReference type="SMART" id="SM00387">
    <property type="entry name" value="HATPase_c"/>
    <property type="match status" value="1"/>
</dbReference>
<keyword evidence="11" id="KW-0902">Two-component regulatory system</keyword>
<dbReference type="CDD" id="cd00082">
    <property type="entry name" value="HisKA"/>
    <property type="match status" value="1"/>
</dbReference>
<proteinExistence type="predicted"/>
<dbReference type="InterPro" id="IPR005467">
    <property type="entry name" value="His_kinase_dom"/>
</dbReference>
<keyword evidence="9" id="KW-0067">ATP-binding</keyword>
<comment type="subcellular location">
    <subcellularLocation>
        <location evidence="2">Cell membrane</location>
        <topology evidence="2">Multi-pass membrane protein</topology>
    </subcellularLocation>
</comment>
<dbReference type="PROSITE" id="PS50109">
    <property type="entry name" value="HIS_KIN"/>
    <property type="match status" value="1"/>
</dbReference>
<dbReference type="GO" id="GO:0004721">
    <property type="term" value="F:phosphoprotein phosphatase activity"/>
    <property type="evidence" value="ECO:0007669"/>
    <property type="project" value="TreeGrafter"/>
</dbReference>
<evidence type="ECO:0000256" key="10">
    <source>
        <dbReference type="ARBA" id="ARBA00022989"/>
    </source>
</evidence>
<evidence type="ECO:0000256" key="8">
    <source>
        <dbReference type="ARBA" id="ARBA00022777"/>
    </source>
</evidence>
<protein>
    <recommendedName>
        <fullName evidence="3">histidine kinase</fullName>
        <ecNumber evidence="3">2.7.13.3</ecNumber>
    </recommendedName>
</protein>
<dbReference type="EMBL" id="JPVP01000034">
    <property type="protein sequence ID" value="KGR88968.1"/>
    <property type="molecule type" value="Genomic_DNA"/>
</dbReference>
<feature type="transmembrane region" description="Helical" evidence="13">
    <location>
        <begin position="143"/>
        <end position="163"/>
    </location>
</feature>
<dbReference type="GO" id="GO:0000155">
    <property type="term" value="F:phosphorelay sensor kinase activity"/>
    <property type="evidence" value="ECO:0007669"/>
    <property type="project" value="InterPro"/>
</dbReference>
<keyword evidence="4" id="KW-1003">Cell membrane</keyword>
<dbReference type="GO" id="GO:0005524">
    <property type="term" value="F:ATP binding"/>
    <property type="evidence" value="ECO:0007669"/>
    <property type="project" value="UniProtKB-KW"/>
</dbReference>
<dbReference type="InterPro" id="IPR003661">
    <property type="entry name" value="HisK_dim/P_dom"/>
</dbReference>
<evidence type="ECO:0000256" key="13">
    <source>
        <dbReference type="SAM" id="Phobius"/>
    </source>
</evidence>
<dbReference type="Proteomes" id="UP000030437">
    <property type="component" value="Unassembled WGS sequence"/>
</dbReference>
<gene>
    <name evidence="15" type="ORF">CD32_00880</name>
</gene>
<dbReference type="InterPro" id="IPR008358">
    <property type="entry name" value="Sig_transdc_His_kin/Pase_MprB"/>
</dbReference>
<feature type="transmembrane region" description="Helical" evidence="13">
    <location>
        <begin position="12"/>
        <end position="37"/>
    </location>
</feature>
<keyword evidence="6 13" id="KW-0812">Transmembrane</keyword>
<dbReference type="eggNOG" id="COG2205">
    <property type="taxonomic scope" value="Bacteria"/>
</dbReference>